<dbReference type="GO" id="GO:0003924">
    <property type="term" value="F:GTPase activity"/>
    <property type="evidence" value="ECO:0007669"/>
    <property type="project" value="InterPro"/>
</dbReference>
<dbReference type="CDD" id="cd01860">
    <property type="entry name" value="Rab5_related"/>
    <property type="match status" value="1"/>
</dbReference>
<dbReference type="AlphaFoldDB" id="A0A397VAL2"/>
<protein>
    <submittedName>
        <fullName evidence="2">Small GTPase superfamily</fullName>
    </submittedName>
</protein>
<dbReference type="PROSITE" id="PS51419">
    <property type="entry name" value="RAB"/>
    <property type="match status" value="1"/>
</dbReference>
<dbReference type="PRINTS" id="PR00449">
    <property type="entry name" value="RASTRNSFRMNG"/>
</dbReference>
<dbReference type="EMBL" id="QKWP01000471">
    <property type="protein sequence ID" value="RIB19470.1"/>
    <property type="molecule type" value="Genomic_DNA"/>
</dbReference>
<dbReference type="Gene3D" id="3.40.50.300">
    <property type="entry name" value="P-loop containing nucleotide triphosphate hydrolases"/>
    <property type="match status" value="1"/>
</dbReference>
<dbReference type="NCBIfam" id="TIGR00231">
    <property type="entry name" value="small_GTP"/>
    <property type="match status" value="1"/>
</dbReference>
<dbReference type="InterPro" id="IPR001806">
    <property type="entry name" value="Small_GTPase"/>
</dbReference>
<reference evidence="2 3" key="1">
    <citation type="submission" date="2018-06" db="EMBL/GenBank/DDBJ databases">
        <title>Comparative genomics reveals the genomic features of Rhizophagus irregularis, R. cerebriforme, R. diaphanum and Gigaspora rosea, and their symbiotic lifestyle signature.</title>
        <authorList>
            <person name="Morin E."/>
            <person name="San Clemente H."/>
            <person name="Chen E.C.H."/>
            <person name="De La Providencia I."/>
            <person name="Hainaut M."/>
            <person name="Kuo A."/>
            <person name="Kohler A."/>
            <person name="Murat C."/>
            <person name="Tang N."/>
            <person name="Roy S."/>
            <person name="Loubradou J."/>
            <person name="Henrissat B."/>
            <person name="Grigoriev I.V."/>
            <person name="Corradi N."/>
            <person name="Roux C."/>
            <person name="Martin F.M."/>
        </authorList>
    </citation>
    <scope>NUCLEOTIDE SEQUENCE [LARGE SCALE GENOMIC DNA]</scope>
    <source>
        <strain evidence="2 3">DAOM 194757</strain>
    </source>
</reference>
<dbReference type="PROSITE" id="PS51421">
    <property type="entry name" value="RAS"/>
    <property type="match status" value="1"/>
</dbReference>
<dbReference type="InterPro" id="IPR027417">
    <property type="entry name" value="P-loop_NTPase"/>
</dbReference>
<proteinExistence type="predicted"/>
<dbReference type="Pfam" id="PF00071">
    <property type="entry name" value="Ras"/>
    <property type="match status" value="1"/>
</dbReference>
<organism evidence="2 3">
    <name type="scientific">Gigaspora rosea</name>
    <dbReference type="NCBI Taxonomy" id="44941"/>
    <lineage>
        <taxon>Eukaryota</taxon>
        <taxon>Fungi</taxon>
        <taxon>Fungi incertae sedis</taxon>
        <taxon>Mucoromycota</taxon>
        <taxon>Glomeromycotina</taxon>
        <taxon>Glomeromycetes</taxon>
        <taxon>Diversisporales</taxon>
        <taxon>Gigasporaceae</taxon>
        <taxon>Gigaspora</taxon>
    </lineage>
</organism>
<sequence>MYYVTLKLVVLGEAATGKSCLVLKFVYNDFNESKKPNIGAAFLTKKVLLEDRIIKLEIWDTSGKERFHSLTPLYYRSAHVAIVVYDVTKASTLDKAKAWVKELQCQANSNIIIALVGNKIDLIQDFEDDYGRQVSTEEAMHYVLKNGLLFFETSAKNGDGVQNVFEEI</sequence>
<comment type="caution">
    <text evidence="2">The sequence shown here is derived from an EMBL/GenBank/DDBJ whole genome shotgun (WGS) entry which is preliminary data.</text>
</comment>
<dbReference type="InterPro" id="IPR005225">
    <property type="entry name" value="Small_GTP-bd"/>
</dbReference>
<feature type="non-terminal residue" evidence="2">
    <location>
        <position position="168"/>
    </location>
</feature>
<dbReference type="SMART" id="SM00174">
    <property type="entry name" value="RHO"/>
    <property type="match status" value="1"/>
</dbReference>
<keyword evidence="3" id="KW-1185">Reference proteome</keyword>
<dbReference type="Proteomes" id="UP000266673">
    <property type="component" value="Unassembled WGS sequence"/>
</dbReference>
<dbReference type="GO" id="GO:0005525">
    <property type="term" value="F:GTP binding"/>
    <property type="evidence" value="ECO:0007669"/>
    <property type="project" value="InterPro"/>
</dbReference>
<dbReference type="SMART" id="SM00175">
    <property type="entry name" value="RAB"/>
    <property type="match status" value="1"/>
</dbReference>
<keyword evidence="1" id="KW-0547">Nucleotide-binding</keyword>
<dbReference type="OrthoDB" id="63533at2759"/>
<evidence type="ECO:0000313" key="3">
    <source>
        <dbReference type="Proteomes" id="UP000266673"/>
    </source>
</evidence>
<dbReference type="STRING" id="44941.A0A397VAL2"/>
<evidence type="ECO:0000313" key="2">
    <source>
        <dbReference type="EMBL" id="RIB19470.1"/>
    </source>
</evidence>
<gene>
    <name evidence="2" type="ORF">C2G38_2000107</name>
</gene>
<name>A0A397VAL2_9GLOM</name>
<dbReference type="FunFam" id="3.40.50.300:FF:000808">
    <property type="entry name" value="Small GTP-binding protein, putative"/>
    <property type="match status" value="1"/>
</dbReference>
<accession>A0A397VAL2</accession>
<dbReference type="PANTHER" id="PTHR47978">
    <property type="match status" value="1"/>
</dbReference>
<dbReference type="SUPFAM" id="SSF52540">
    <property type="entry name" value="P-loop containing nucleoside triphosphate hydrolases"/>
    <property type="match status" value="1"/>
</dbReference>
<dbReference type="SMART" id="SM00173">
    <property type="entry name" value="RAS"/>
    <property type="match status" value="1"/>
</dbReference>
<evidence type="ECO:0000256" key="1">
    <source>
        <dbReference type="ARBA" id="ARBA00022741"/>
    </source>
</evidence>